<keyword evidence="2" id="KW-1185">Reference proteome</keyword>
<accession>A0A1G7M001</accession>
<dbReference type="RefSeq" id="WP_149798524.1">
    <property type="nucleotide sequence ID" value="NZ_FNBO01000005.1"/>
</dbReference>
<protein>
    <submittedName>
        <fullName evidence="1">Uncharacterized protein</fullName>
    </submittedName>
</protein>
<gene>
    <name evidence="1" type="ORF">SAMN04488067_105168</name>
</gene>
<sequence>MPPEGYQSITVSDETANLLAQVMISGDLDNMSEAVTVSAKAALDQDLGRGPDLEDVDDLDRTLQQLHEAHLQIASSLGELQERL</sequence>
<dbReference type="Proteomes" id="UP000324020">
    <property type="component" value="Unassembled WGS sequence"/>
</dbReference>
<dbReference type="OrthoDB" id="213287at2157"/>
<name>A0A1G7M001_9EURY</name>
<evidence type="ECO:0000313" key="1">
    <source>
        <dbReference type="EMBL" id="SDF55095.1"/>
    </source>
</evidence>
<organism evidence="1 2">
    <name type="scientific">Halorubrum xinjiangense</name>
    <dbReference type="NCBI Taxonomy" id="261291"/>
    <lineage>
        <taxon>Archaea</taxon>
        <taxon>Methanobacteriati</taxon>
        <taxon>Methanobacteriota</taxon>
        <taxon>Stenosarchaea group</taxon>
        <taxon>Halobacteria</taxon>
        <taxon>Halobacteriales</taxon>
        <taxon>Haloferacaceae</taxon>
        <taxon>Halorubrum</taxon>
    </lineage>
</organism>
<dbReference type="AlphaFoldDB" id="A0A1G7M001"/>
<reference evidence="1 2" key="1">
    <citation type="submission" date="2016-10" db="EMBL/GenBank/DDBJ databases">
        <authorList>
            <person name="Varghese N."/>
            <person name="Submissions S."/>
        </authorList>
    </citation>
    <scope>NUCLEOTIDE SEQUENCE [LARGE SCALE GENOMIC DNA]</scope>
    <source>
        <strain evidence="1 2">CGMCC 1.3527</strain>
    </source>
</reference>
<dbReference type="EMBL" id="FNBO01000005">
    <property type="protein sequence ID" value="SDF55095.1"/>
    <property type="molecule type" value="Genomic_DNA"/>
</dbReference>
<proteinExistence type="predicted"/>
<evidence type="ECO:0000313" key="2">
    <source>
        <dbReference type="Proteomes" id="UP000324020"/>
    </source>
</evidence>